<proteinExistence type="predicted"/>
<keyword evidence="2" id="KW-1185">Reference proteome</keyword>
<evidence type="ECO:0000313" key="2">
    <source>
        <dbReference type="Proteomes" id="UP001360953"/>
    </source>
</evidence>
<organism evidence="1 2">
    <name type="scientific">Phyllosticta citribraziliensis</name>
    <dbReference type="NCBI Taxonomy" id="989973"/>
    <lineage>
        <taxon>Eukaryota</taxon>
        <taxon>Fungi</taxon>
        <taxon>Dikarya</taxon>
        <taxon>Ascomycota</taxon>
        <taxon>Pezizomycotina</taxon>
        <taxon>Dothideomycetes</taxon>
        <taxon>Dothideomycetes incertae sedis</taxon>
        <taxon>Botryosphaeriales</taxon>
        <taxon>Phyllostictaceae</taxon>
        <taxon>Phyllosticta</taxon>
    </lineage>
</organism>
<sequence>MDGTERLTVCAVFENNLLPSTAGIWLWHACIVTKNAPCRATGLAAEAPVGSILVSCSLLFTSSRPSSFMLFLDSSFCLTWQLQTCSNFFFFFFFRPSLPPCPSKQPIRQIPSQVSLIECDAATCTRRPTPARPLHDHTQKNARWLGNRPSCRPASPICPSRAFWTLPSHAALPSRIRMPARPCVRSPAFWSKTVHIDDVWMPP</sequence>
<dbReference type="EMBL" id="JBBPEH010000014">
    <property type="protein sequence ID" value="KAK7530243.1"/>
    <property type="molecule type" value="Genomic_DNA"/>
</dbReference>
<gene>
    <name evidence="1" type="ORF">J3D65DRAFT_150511</name>
</gene>
<dbReference type="GeneID" id="92026988"/>
<dbReference type="RefSeq" id="XP_066650482.1">
    <property type="nucleotide sequence ID" value="XM_066794082.1"/>
</dbReference>
<evidence type="ECO:0000313" key="1">
    <source>
        <dbReference type="EMBL" id="KAK7530243.1"/>
    </source>
</evidence>
<accession>A0ABR1L4T6</accession>
<name>A0ABR1L4T6_9PEZI</name>
<protein>
    <submittedName>
        <fullName evidence="1">Uncharacterized protein</fullName>
    </submittedName>
</protein>
<dbReference type="Proteomes" id="UP001360953">
    <property type="component" value="Unassembled WGS sequence"/>
</dbReference>
<reference evidence="1 2" key="1">
    <citation type="submission" date="2024-04" db="EMBL/GenBank/DDBJ databases">
        <title>Phyllosticta paracitricarpa is synonymous to the EU quarantine fungus P. citricarpa based on phylogenomic analyses.</title>
        <authorList>
            <consortium name="Lawrence Berkeley National Laboratory"/>
            <person name="Van ingen-buijs V.A."/>
            <person name="Van westerhoven A.C."/>
            <person name="Haridas S."/>
            <person name="Skiadas P."/>
            <person name="Martin F."/>
            <person name="Groenewald J.Z."/>
            <person name="Crous P.W."/>
            <person name="Seidl M.F."/>
        </authorList>
    </citation>
    <scope>NUCLEOTIDE SEQUENCE [LARGE SCALE GENOMIC DNA]</scope>
    <source>
        <strain evidence="1 2">CPC 17464</strain>
    </source>
</reference>
<comment type="caution">
    <text evidence="1">The sequence shown here is derived from an EMBL/GenBank/DDBJ whole genome shotgun (WGS) entry which is preliminary data.</text>
</comment>